<dbReference type="Proteomes" id="UP000254235">
    <property type="component" value="Unassembled WGS sequence"/>
</dbReference>
<accession>A0A379EZ29</accession>
<feature type="signal peptide" evidence="1">
    <location>
        <begin position="1"/>
        <end position="24"/>
    </location>
</feature>
<keyword evidence="1" id="KW-0732">Signal</keyword>
<dbReference type="EMBL" id="UGTP01000001">
    <property type="protein sequence ID" value="SUC11658.1"/>
    <property type="molecule type" value="Genomic_DNA"/>
</dbReference>
<organism evidence="2 3">
    <name type="scientific">Prevotella pallens</name>
    <dbReference type="NCBI Taxonomy" id="60133"/>
    <lineage>
        <taxon>Bacteria</taxon>
        <taxon>Pseudomonadati</taxon>
        <taxon>Bacteroidota</taxon>
        <taxon>Bacteroidia</taxon>
        <taxon>Bacteroidales</taxon>
        <taxon>Prevotellaceae</taxon>
        <taxon>Prevotella</taxon>
    </lineage>
</organism>
<dbReference type="NCBIfam" id="NF038128">
    <property type="entry name" value="choice_anch_J"/>
    <property type="match status" value="2"/>
</dbReference>
<keyword evidence="2" id="KW-0378">Hydrolase</keyword>
<evidence type="ECO:0000256" key="1">
    <source>
        <dbReference type="SAM" id="SignalP"/>
    </source>
</evidence>
<reference evidence="2 3" key="1">
    <citation type="submission" date="2018-06" db="EMBL/GenBank/DDBJ databases">
        <authorList>
            <consortium name="Pathogen Informatics"/>
            <person name="Doyle S."/>
        </authorList>
    </citation>
    <scope>NUCLEOTIDE SEQUENCE [LARGE SCALE GENOMIC DNA]</scope>
    <source>
        <strain evidence="2 3">NCTC13043</strain>
    </source>
</reference>
<name>A0A379EZ29_9BACT</name>
<dbReference type="AlphaFoldDB" id="A0A379EZ29"/>
<evidence type="ECO:0000313" key="2">
    <source>
        <dbReference type="EMBL" id="SUC11658.1"/>
    </source>
</evidence>
<sequence length="1021" mass="115430">MKQYKLFVFTTVYLCILQTSLLSAQQRITMQNAVKTKLPTVMSVKTNRKVLTKTDTENNSRYVQNFDDKAAFETFMVVNKNNDECTWTYDSRVKAARYNNSKTLAADDWLLSPNIKLDNKHAYMLNFKYRAGFWSYTETFEVGIGTEIDTENYKIIVPRIETAVDSFQNNETEFTVNEDGDYRIGVHAMSKADQYYLFIDDISISEKALLAAPAATSIIHIKPGQQGTLTTDISFTTPTKAYDGSRIESLTKVEIYRNAKLITTFENPSPNVQLHYTDNSPTQGINQYSIIAYNNVGKGLAAVKETFVGIDIPAPPKDIILKESDNRITLAWKTPTEGAHNGYFDASTLSYNVYTKEGVILEKGIKHSEFIDKNIELKGAQKLLCYGVSAVTAGGESLISQSNPIIIGDSYTIPFHESFAMGKPTEEHFFWGEQNGENGFVFSTTHSYDDEYGCLEYLPKRKGDSASFNTGKIDVRNVRNPALMFTYFCYPGHKIKLKVIATSPQRTDTLAIYNYAAVGETKEWKKKVLLLDKFKNDDYVILKFLAESYNTAIPVYIDDINVINYLEYNVKAELRLVSEARVGKETMIGVKVTNMGSQPTKGMVATLYVEGEKYDEHECFDLPVNLGSMEFFYYEPKITDPETLHIYAVVSYSNDQDLTDNTTIVGTMKVKFPNFPRVVNLNGQLLSTNKAHLWWTKPIEAEGGKKEEDFENYEPWLTDKYGFWTTLDGDEGTTYGIRGLEFEHKTEPMAFMVFNPEELGVNVDEYPQFKPASGKQFLIAMSAQSSSTRKGHNDDWLISPKLSGEAQTISFKAKNIDIQYPEKFEIRYSVTDKDTAHFVLLTTIDKPLKDWTQFQMALPKGTRYFAIHSIATDSYALMIDDIEYEMAPIDIIAYNIYMDKNKIGNTAGISMFEQSNVPIGLHSFQVSAVYDVGESALSNVINLDIPTTIVNDIQKSNISIETTHRQISIKAMPGDSVFIYTLDGHIFYSGYISNTNTEMSIPKGVYIIRVGNQFSQKIVID</sequence>
<protein>
    <submittedName>
        <fullName evidence="2">Lys-gingipain W83</fullName>
        <ecNumber evidence="2">3.4.22.47</ecNumber>
    </submittedName>
</protein>
<dbReference type="Gene3D" id="2.60.120.200">
    <property type="match status" value="2"/>
</dbReference>
<gene>
    <name evidence="2" type="primary">kgp_2</name>
    <name evidence="2" type="ORF">NCTC13043_00514</name>
</gene>
<dbReference type="RefSeq" id="WP_181792307.1">
    <property type="nucleotide sequence ID" value="NZ_UGTP01000001.1"/>
</dbReference>
<dbReference type="GO" id="GO:0016787">
    <property type="term" value="F:hydrolase activity"/>
    <property type="evidence" value="ECO:0007669"/>
    <property type="project" value="UniProtKB-KW"/>
</dbReference>
<dbReference type="GeneID" id="78570246"/>
<dbReference type="EC" id="3.4.22.47" evidence="2"/>
<proteinExistence type="predicted"/>
<evidence type="ECO:0000313" key="3">
    <source>
        <dbReference type="Proteomes" id="UP000254235"/>
    </source>
</evidence>
<feature type="chain" id="PRO_5016921238" evidence="1">
    <location>
        <begin position="25"/>
        <end position="1021"/>
    </location>
</feature>